<evidence type="ECO:0000256" key="7">
    <source>
        <dbReference type="RuleBase" id="RU004326"/>
    </source>
</evidence>
<evidence type="ECO:0000256" key="6">
    <source>
        <dbReference type="ARBA" id="ARBA00023235"/>
    </source>
</evidence>
<evidence type="ECO:0000259" key="10">
    <source>
        <dbReference type="Pfam" id="PF02880"/>
    </source>
</evidence>
<dbReference type="CDD" id="cd05799">
    <property type="entry name" value="PGM2"/>
    <property type="match status" value="1"/>
</dbReference>
<keyword evidence="4 7" id="KW-0479">Metal-binding</keyword>
<dbReference type="AlphaFoldDB" id="A0A5C1QJI2"/>
<dbReference type="KEGG" id="ock:EXM22_06960"/>
<name>A0A5C1QJI2_9SPIO</name>
<dbReference type="GO" id="GO:0000287">
    <property type="term" value="F:magnesium ion binding"/>
    <property type="evidence" value="ECO:0007669"/>
    <property type="project" value="InterPro"/>
</dbReference>
<sequence length="584" mass="65003">MDHNELITKAKDYLKKEDNPHFSKQVEALLTQENWEELNDRFYTDLSFGTGGLRGVIGGGLNRMNPYTVRKATQGLANYIVKHAPQGKRRVVLSYDSRHFSDLFAEQAALVFAGNGIEAHLFTSLRPTPELSYAVRELKCCAGVMVTASHNPAEYNGYKVYWEDGAQITSPHDTGIISEVRAVNEEINVISKEEAIHKNLFFMIDKSIDVPYLDMVIAQSLRPELVKEKGRDLKVVYTPLHGCGTVPVEEALTKMGIRVITVKEQREPDGAFPTVAFPNPEITEAMQMALDYAKREKADLVMGTDPDADRLGIAVPDGDDYTLITGNQLGALLTDYIFLSRKELGSLPTHPAFVNTIVTTDLQNRIAESYGADTFKVLTGFKFIGEKMREFEETGSHHYVFGGEESYGFLVENEVRDKDAVSAATMSAEMALWNVTQGRTVLDHLNDIYTRFGYYEETLISQYFKGQSGQEVMSSLMTKLRKTPPAELGGIKVTAFKDYKDGTTRNLLTSELDTNIDLPSSNVLQFVLEDGSLITARPSGTEPKIKFYASICGKKGLDLKEAKKQVSTKMKAIEKDILAMMPAS</sequence>
<keyword evidence="6" id="KW-0413">Isomerase</keyword>
<feature type="domain" description="Alpha-D-phosphohexomutase alpha/beta/alpha" evidence="10">
    <location>
        <begin position="326"/>
        <end position="451"/>
    </location>
</feature>
<dbReference type="InterPro" id="IPR005844">
    <property type="entry name" value="A-D-PHexomutase_a/b/a-I"/>
</dbReference>
<evidence type="ECO:0000313" key="11">
    <source>
        <dbReference type="EMBL" id="QEN07741.1"/>
    </source>
</evidence>
<evidence type="ECO:0000256" key="3">
    <source>
        <dbReference type="ARBA" id="ARBA00022553"/>
    </source>
</evidence>
<accession>A0A5C1QJI2</accession>
<dbReference type="Gene3D" id="3.40.120.10">
    <property type="entry name" value="Alpha-D-Glucose-1,6-Bisphosphate, subunit A, domain 3"/>
    <property type="match status" value="3"/>
</dbReference>
<dbReference type="Proteomes" id="UP000324209">
    <property type="component" value="Chromosome"/>
</dbReference>
<dbReference type="GO" id="GO:0008973">
    <property type="term" value="F:phosphopentomutase activity"/>
    <property type="evidence" value="ECO:0007669"/>
    <property type="project" value="TreeGrafter"/>
</dbReference>
<evidence type="ECO:0000259" key="9">
    <source>
        <dbReference type="Pfam" id="PF02879"/>
    </source>
</evidence>
<evidence type="ECO:0000256" key="2">
    <source>
        <dbReference type="ARBA" id="ARBA00010231"/>
    </source>
</evidence>
<dbReference type="SUPFAM" id="SSF53738">
    <property type="entry name" value="Phosphoglucomutase, first 3 domains"/>
    <property type="match status" value="3"/>
</dbReference>
<protein>
    <submittedName>
        <fullName evidence="11">Phospho-sugar mutase</fullName>
    </submittedName>
</protein>
<evidence type="ECO:0000256" key="5">
    <source>
        <dbReference type="ARBA" id="ARBA00022842"/>
    </source>
</evidence>
<dbReference type="InterPro" id="IPR005845">
    <property type="entry name" value="A-D-PHexomutase_a/b/a-II"/>
</dbReference>
<keyword evidence="12" id="KW-1185">Reference proteome</keyword>
<dbReference type="SUPFAM" id="SSF55957">
    <property type="entry name" value="Phosphoglucomutase, C-terminal domain"/>
    <property type="match status" value="1"/>
</dbReference>
<dbReference type="PRINTS" id="PR00509">
    <property type="entry name" value="PGMPMM"/>
</dbReference>
<feature type="domain" description="Alpha-D-phosphohexomutase alpha/beta/alpha" evidence="9">
    <location>
        <begin position="212"/>
        <end position="318"/>
    </location>
</feature>
<dbReference type="GO" id="GO:0005975">
    <property type="term" value="P:carbohydrate metabolic process"/>
    <property type="evidence" value="ECO:0007669"/>
    <property type="project" value="InterPro"/>
</dbReference>
<feature type="domain" description="Alpha-D-phosphohexomutase alpha/beta/alpha" evidence="8">
    <location>
        <begin position="47"/>
        <end position="183"/>
    </location>
</feature>
<keyword evidence="3" id="KW-0597">Phosphoprotein</keyword>
<dbReference type="PROSITE" id="PS00710">
    <property type="entry name" value="PGM_PMM"/>
    <property type="match status" value="1"/>
</dbReference>
<organism evidence="11 12">
    <name type="scientific">Oceanispirochaeta crateris</name>
    <dbReference type="NCBI Taxonomy" id="2518645"/>
    <lineage>
        <taxon>Bacteria</taxon>
        <taxon>Pseudomonadati</taxon>
        <taxon>Spirochaetota</taxon>
        <taxon>Spirochaetia</taxon>
        <taxon>Spirochaetales</taxon>
        <taxon>Spirochaetaceae</taxon>
        <taxon>Oceanispirochaeta</taxon>
    </lineage>
</organism>
<dbReference type="Pfam" id="PF02879">
    <property type="entry name" value="PGM_PMM_II"/>
    <property type="match status" value="1"/>
</dbReference>
<evidence type="ECO:0000259" key="8">
    <source>
        <dbReference type="Pfam" id="PF02878"/>
    </source>
</evidence>
<dbReference type="InterPro" id="IPR016066">
    <property type="entry name" value="A-D-PHexomutase_CS"/>
</dbReference>
<comment type="cofactor">
    <cofactor evidence="1">
        <name>Mg(2+)</name>
        <dbReference type="ChEBI" id="CHEBI:18420"/>
    </cofactor>
</comment>
<dbReference type="EMBL" id="CP036150">
    <property type="protein sequence ID" value="QEN07741.1"/>
    <property type="molecule type" value="Genomic_DNA"/>
</dbReference>
<dbReference type="InterPro" id="IPR016055">
    <property type="entry name" value="A-D-PHexomutase_a/b/a-I/II/III"/>
</dbReference>
<dbReference type="InterPro" id="IPR005846">
    <property type="entry name" value="A-D-PHexomutase_a/b/a-III"/>
</dbReference>
<dbReference type="PANTHER" id="PTHR45745:SF1">
    <property type="entry name" value="PHOSPHOGLUCOMUTASE 2B-RELATED"/>
    <property type="match status" value="1"/>
</dbReference>
<dbReference type="InterPro" id="IPR036900">
    <property type="entry name" value="A-D-PHexomutase_C_sf"/>
</dbReference>
<dbReference type="PANTHER" id="PTHR45745">
    <property type="entry name" value="PHOSPHOMANNOMUTASE 45A"/>
    <property type="match status" value="1"/>
</dbReference>
<evidence type="ECO:0000256" key="1">
    <source>
        <dbReference type="ARBA" id="ARBA00001946"/>
    </source>
</evidence>
<dbReference type="Pfam" id="PF02878">
    <property type="entry name" value="PGM_PMM_I"/>
    <property type="match status" value="1"/>
</dbReference>
<dbReference type="Gene3D" id="3.30.310.50">
    <property type="entry name" value="Alpha-D-phosphohexomutase, C-terminal domain"/>
    <property type="match status" value="1"/>
</dbReference>
<comment type="similarity">
    <text evidence="2 7">Belongs to the phosphohexose mutase family.</text>
</comment>
<proteinExistence type="inferred from homology"/>
<dbReference type="GO" id="GO:0006166">
    <property type="term" value="P:purine ribonucleoside salvage"/>
    <property type="evidence" value="ECO:0007669"/>
    <property type="project" value="TreeGrafter"/>
</dbReference>
<dbReference type="Pfam" id="PF02880">
    <property type="entry name" value="PGM_PMM_III"/>
    <property type="match status" value="1"/>
</dbReference>
<keyword evidence="5 7" id="KW-0460">Magnesium</keyword>
<dbReference type="RefSeq" id="WP_149485821.1">
    <property type="nucleotide sequence ID" value="NZ_CP036150.1"/>
</dbReference>
<evidence type="ECO:0000256" key="4">
    <source>
        <dbReference type="ARBA" id="ARBA00022723"/>
    </source>
</evidence>
<gene>
    <name evidence="11" type="ORF">EXM22_06960</name>
</gene>
<dbReference type="InterPro" id="IPR005841">
    <property type="entry name" value="Alpha-D-phosphohexomutase_SF"/>
</dbReference>
<reference evidence="11 12" key="1">
    <citation type="submission" date="2019-02" db="EMBL/GenBank/DDBJ databases">
        <title>Complete Genome Sequence and Methylome Analysis of free living Spirochaetas.</title>
        <authorList>
            <person name="Fomenkov A."/>
            <person name="Dubinina G."/>
            <person name="Leshcheva N."/>
            <person name="Mikheeva N."/>
            <person name="Grabovich M."/>
            <person name="Vincze T."/>
            <person name="Roberts R.J."/>
        </authorList>
    </citation>
    <scope>NUCLEOTIDE SEQUENCE [LARGE SCALE GENOMIC DNA]</scope>
    <source>
        <strain evidence="11 12">K2</strain>
    </source>
</reference>
<dbReference type="OrthoDB" id="9806956at2"/>
<evidence type="ECO:0000313" key="12">
    <source>
        <dbReference type="Proteomes" id="UP000324209"/>
    </source>
</evidence>